<dbReference type="PANTHER" id="PTHR43792">
    <property type="entry name" value="GNAT FAMILY, PUTATIVE (AFU_ORTHOLOGUE AFUA_3G00765)-RELATED-RELATED"/>
    <property type="match status" value="1"/>
</dbReference>
<dbReference type="Pfam" id="PF13302">
    <property type="entry name" value="Acetyltransf_3"/>
    <property type="match status" value="1"/>
</dbReference>
<keyword evidence="3" id="KW-1185">Reference proteome</keyword>
<evidence type="ECO:0000313" key="3">
    <source>
        <dbReference type="Proteomes" id="UP001172082"/>
    </source>
</evidence>
<comment type="caution">
    <text evidence="2">The sequence shown here is derived from an EMBL/GenBank/DDBJ whole genome shotgun (WGS) entry which is preliminary data.</text>
</comment>
<evidence type="ECO:0000313" key="2">
    <source>
        <dbReference type="EMBL" id="MDN5202819.1"/>
    </source>
</evidence>
<name>A0ABT8KPZ9_9BACT</name>
<dbReference type="InterPro" id="IPR016181">
    <property type="entry name" value="Acyl_CoA_acyltransferase"/>
</dbReference>
<accession>A0ABT8KPZ9</accession>
<reference evidence="2" key="1">
    <citation type="submission" date="2023-06" db="EMBL/GenBank/DDBJ databases">
        <title>Genomic of Parafulvivirga corallium.</title>
        <authorList>
            <person name="Wang G."/>
        </authorList>
    </citation>
    <scope>NUCLEOTIDE SEQUENCE</scope>
    <source>
        <strain evidence="2">BMA10</strain>
    </source>
</reference>
<dbReference type="InterPro" id="IPR051531">
    <property type="entry name" value="N-acetyltransferase"/>
</dbReference>
<dbReference type="SUPFAM" id="SSF55729">
    <property type="entry name" value="Acyl-CoA N-acyltransferases (Nat)"/>
    <property type="match status" value="1"/>
</dbReference>
<dbReference type="InterPro" id="IPR000182">
    <property type="entry name" value="GNAT_dom"/>
</dbReference>
<dbReference type="PROSITE" id="PS51186">
    <property type="entry name" value="GNAT"/>
    <property type="match status" value="1"/>
</dbReference>
<organism evidence="2 3">
    <name type="scientific">Splendidivirga corallicola</name>
    <dbReference type="NCBI Taxonomy" id="3051826"/>
    <lineage>
        <taxon>Bacteria</taxon>
        <taxon>Pseudomonadati</taxon>
        <taxon>Bacteroidota</taxon>
        <taxon>Cytophagia</taxon>
        <taxon>Cytophagales</taxon>
        <taxon>Splendidivirgaceae</taxon>
        <taxon>Splendidivirga</taxon>
    </lineage>
</organism>
<sequence>MEHNSFPEIKTERLFLRRLKHSDWKMISYLRSDKKINEFVKRPPAELKEKALEFISKINRGIENRDIYYWTITERNNDKMIGSICLWNFSKDRKIAEVGYDLSLSFQRMGIMNESLKSVLEFGFKNLYLEFIEAYTHRLNESSKKLLERNGFDLVKGKKDADNQDNIIYKLTKQAYHA</sequence>
<gene>
    <name evidence="2" type="ORF">QQ008_15625</name>
</gene>
<dbReference type="PANTHER" id="PTHR43792:SF1">
    <property type="entry name" value="N-ACETYLTRANSFERASE DOMAIN-CONTAINING PROTEIN"/>
    <property type="match status" value="1"/>
</dbReference>
<dbReference type="EMBL" id="JAUJEA010000005">
    <property type="protein sequence ID" value="MDN5202819.1"/>
    <property type="molecule type" value="Genomic_DNA"/>
</dbReference>
<dbReference type="Gene3D" id="3.40.630.30">
    <property type="match status" value="1"/>
</dbReference>
<protein>
    <submittedName>
        <fullName evidence="2">GNAT family N-acetyltransferase</fullName>
    </submittedName>
</protein>
<feature type="domain" description="N-acetyltransferase" evidence="1">
    <location>
        <begin position="14"/>
        <end position="174"/>
    </location>
</feature>
<proteinExistence type="predicted"/>
<evidence type="ECO:0000259" key="1">
    <source>
        <dbReference type="PROSITE" id="PS51186"/>
    </source>
</evidence>
<dbReference type="RefSeq" id="WP_346752838.1">
    <property type="nucleotide sequence ID" value="NZ_JAUJEA010000005.1"/>
</dbReference>
<dbReference type="Proteomes" id="UP001172082">
    <property type="component" value="Unassembled WGS sequence"/>
</dbReference>